<name>A0ABR2GXH6_9EUKA</name>
<dbReference type="SUPFAM" id="SSF48403">
    <property type="entry name" value="Ankyrin repeat"/>
    <property type="match status" value="1"/>
</dbReference>
<evidence type="ECO:0008006" key="3">
    <source>
        <dbReference type="Google" id="ProtNLM"/>
    </source>
</evidence>
<protein>
    <recommendedName>
        <fullName evidence="3">DUF3447 domain-containing protein</fullName>
    </recommendedName>
</protein>
<sequence length="159" mass="18889">MAIYILYPNTINYLFYKNFFSVETIIELSSGFKFLLSNFYHEIVSYDSEYALLIERKLLADGYYASDEEEVNFLYYVQNNREEHILNRELNYHPSSLHKSIRDDDINTFQSLLSKNNYDINHKFGNSYYERLVSIDSNLSLIEIAAAYGSTKVFKFLWM</sequence>
<evidence type="ECO:0000313" key="2">
    <source>
        <dbReference type="Proteomes" id="UP001470230"/>
    </source>
</evidence>
<dbReference type="InterPro" id="IPR036770">
    <property type="entry name" value="Ankyrin_rpt-contain_sf"/>
</dbReference>
<dbReference type="EMBL" id="JAPFFF010000054">
    <property type="protein sequence ID" value="KAK8838624.1"/>
    <property type="molecule type" value="Genomic_DNA"/>
</dbReference>
<proteinExistence type="predicted"/>
<gene>
    <name evidence="1" type="ORF">M9Y10_032659</name>
</gene>
<evidence type="ECO:0000313" key="1">
    <source>
        <dbReference type="EMBL" id="KAK8838624.1"/>
    </source>
</evidence>
<reference evidence="1 2" key="1">
    <citation type="submission" date="2024-04" db="EMBL/GenBank/DDBJ databases">
        <title>Tritrichomonas musculus Genome.</title>
        <authorList>
            <person name="Alves-Ferreira E."/>
            <person name="Grigg M."/>
            <person name="Lorenzi H."/>
            <person name="Galac M."/>
        </authorList>
    </citation>
    <scope>NUCLEOTIDE SEQUENCE [LARGE SCALE GENOMIC DNA]</scope>
    <source>
        <strain evidence="1 2">EAF2021</strain>
    </source>
</reference>
<organism evidence="1 2">
    <name type="scientific">Tritrichomonas musculus</name>
    <dbReference type="NCBI Taxonomy" id="1915356"/>
    <lineage>
        <taxon>Eukaryota</taxon>
        <taxon>Metamonada</taxon>
        <taxon>Parabasalia</taxon>
        <taxon>Tritrichomonadida</taxon>
        <taxon>Tritrichomonadidae</taxon>
        <taxon>Tritrichomonas</taxon>
    </lineage>
</organism>
<keyword evidence="2" id="KW-1185">Reference proteome</keyword>
<comment type="caution">
    <text evidence="1">The sequence shown here is derived from an EMBL/GenBank/DDBJ whole genome shotgun (WGS) entry which is preliminary data.</text>
</comment>
<accession>A0ABR2GXH6</accession>
<dbReference type="Proteomes" id="UP001470230">
    <property type="component" value="Unassembled WGS sequence"/>
</dbReference>